<sequence length="122" mass="12897">MLSLENDGAPRCATDLMKGALPLGDRRLMSSLSLEDLDHMLTLVLTKVPSFTRRESLSRASGGSGRSKGEASVRKLEEKVDHLQGSGRPEGGEKGGRGEVSKGDEGGEAIAMRGKGLARVAY</sequence>
<evidence type="ECO:0000313" key="2">
    <source>
        <dbReference type="EMBL" id="KAL0281696.1"/>
    </source>
</evidence>
<dbReference type="AlphaFoldDB" id="A0AAW2IIR3"/>
<accession>A0AAW2IIR3</accession>
<feature type="compositionally biased region" description="Basic and acidic residues" evidence="1">
    <location>
        <begin position="90"/>
        <end position="105"/>
    </location>
</feature>
<proteinExistence type="predicted"/>
<reference evidence="2" key="2">
    <citation type="journal article" date="2024" name="Plant">
        <title>Genomic evolution and insights into agronomic trait innovations of Sesamum species.</title>
        <authorList>
            <person name="Miao H."/>
            <person name="Wang L."/>
            <person name="Qu L."/>
            <person name="Liu H."/>
            <person name="Sun Y."/>
            <person name="Le M."/>
            <person name="Wang Q."/>
            <person name="Wei S."/>
            <person name="Zheng Y."/>
            <person name="Lin W."/>
            <person name="Duan Y."/>
            <person name="Cao H."/>
            <person name="Xiong S."/>
            <person name="Wang X."/>
            <person name="Wei L."/>
            <person name="Li C."/>
            <person name="Ma Q."/>
            <person name="Ju M."/>
            <person name="Zhao R."/>
            <person name="Li G."/>
            <person name="Mu C."/>
            <person name="Tian Q."/>
            <person name="Mei H."/>
            <person name="Zhang T."/>
            <person name="Gao T."/>
            <person name="Zhang H."/>
        </authorList>
    </citation>
    <scope>NUCLEOTIDE SEQUENCE</scope>
    <source>
        <strain evidence="2">G02</strain>
    </source>
</reference>
<gene>
    <name evidence="2" type="ORF">Sradi_7296300</name>
</gene>
<name>A0AAW2IIR3_SESRA</name>
<evidence type="ECO:0000256" key="1">
    <source>
        <dbReference type="SAM" id="MobiDB-lite"/>
    </source>
</evidence>
<organism evidence="2">
    <name type="scientific">Sesamum radiatum</name>
    <name type="common">Black benniseed</name>
    <dbReference type="NCBI Taxonomy" id="300843"/>
    <lineage>
        <taxon>Eukaryota</taxon>
        <taxon>Viridiplantae</taxon>
        <taxon>Streptophyta</taxon>
        <taxon>Embryophyta</taxon>
        <taxon>Tracheophyta</taxon>
        <taxon>Spermatophyta</taxon>
        <taxon>Magnoliopsida</taxon>
        <taxon>eudicotyledons</taxon>
        <taxon>Gunneridae</taxon>
        <taxon>Pentapetalae</taxon>
        <taxon>asterids</taxon>
        <taxon>lamiids</taxon>
        <taxon>Lamiales</taxon>
        <taxon>Pedaliaceae</taxon>
        <taxon>Sesamum</taxon>
    </lineage>
</organism>
<protein>
    <submittedName>
        <fullName evidence="2">Uncharacterized protein</fullName>
    </submittedName>
</protein>
<feature type="region of interest" description="Disordered" evidence="1">
    <location>
        <begin position="52"/>
        <end position="122"/>
    </location>
</feature>
<comment type="caution">
    <text evidence="2">The sequence shown here is derived from an EMBL/GenBank/DDBJ whole genome shotgun (WGS) entry which is preliminary data.</text>
</comment>
<reference evidence="2" key="1">
    <citation type="submission" date="2020-06" db="EMBL/GenBank/DDBJ databases">
        <authorList>
            <person name="Li T."/>
            <person name="Hu X."/>
            <person name="Zhang T."/>
            <person name="Song X."/>
            <person name="Zhang H."/>
            <person name="Dai N."/>
            <person name="Sheng W."/>
            <person name="Hou X."/>
            <person name="Wei L."/>
        </authorList>
    </citation>
    <scope>NUCLEOTIDE SEQUENCE</scope>
    <source>
        <strain evidence="2">G02</strain>
        <tissue evidence="2">Leaf</tissue>
    </source>
</reference>
<dbReference type="EMBL" id="JACGWJ010001620">
    <property type="protein sequence ID" value="KAL0281696.1"/>
    <property type="molecule type" value="Genomic_DNA"/>
</dbReference>
<feature type="compositionally biased region" description="Basic and acidic residues" evidence="1">
    <location>
        <begin position="67"/>
        <end position="82"/>
    </location>
</feature>